<evidence type="ECO:0000256" key="2">
    <source>
        <dbReference type="ARBA" id="ARBA00011814"/>
    </source>
</evidence>
<evidence type="ECO:0000256" key="1">
    <source>
        <dbReference type="ARBA" id="ARBA00006885"/>
    </source>
</evidence>
<proteinExistence type="inferred from homology"/>
<dbReference type="InterPro" id="IPR005031">
    <property type="entry name" value="COQ10_START"/>
</dbReference>
<dbReference type="Gene3D" id="3.30.530.20">
    <property type="match status" value="1"/>
</dbReference>
<evidence type="ECO:0000259" key="4">
    <source>
        <dbReference type="Pfam" id="PF03364"/>
    </source>
</evidence>
<dbReference type="PANTHER" id="PTHR12901">
    <property type="entry name" value="SPERM PROTEIN HOMOLOG"/>
    <property type="match status" value="1"/>
</dbReference>
<dbReference type="InterPro" id="IPR023393">
    <property type="entry name" value="START-like_dom_sf"/>
</dbReference>
<dbReference type="PANTHER" id="PTHR12901:SF14">
    <property type="entry name" value="COENZYME Q-BINDING PROTEIN COQ10 HOMOLOG, MITOCHONDRIAL"/>
    <property type="match status" value="1"/>
</dbReference>
<comment type="caution">
    <text evidence="5">The sequence shown here is derived from an EMBL/GenBank/DDBJ whole genome shotgun (WGS) entry which is preliminary data.</text>
</comment>
<accession>A0ABV0VSL4</accession>
<comment type="function">
    <text evidence="3">Required for the function of coenzyme Q in the respiratory chain. May serve as a chaperone or may be involved in the transport of Q6 from its site of synthesis to the catalytic sites of the respiratory complexes.</text>
</comment>
<sequence length="276" mass="31596">MAASPRPTGQYKILRQKLRCMVSLFSSLNADLMEKFKMTRRTTSLLFKALVDMKDGKFLKAVRGNSRRAHFRHLGSCGILAERRTSLQLCPATPMRTTRRTFINLAAPISTRRMEYTESRILEYTPEEMYNVVANVEEYKYFVPWCKKSRMTKGPNGDIRAELEIGFPPITERYTSKLTFVPNHQVRGVCSDGSLFSHLETMWRFSPGAKDLPGSCKVDFFVSFEFKSLLHSQLACVFFDEVVKQMVSAFESQAATLYRNTRVASLRSRAALSNHL</sequence>
<keyword evidence="6" id="KW-1185">Reference proteome</keyword>
<evidence type="ECO:0000313" key="6">
    <source>
        <dbReference type="Proteomes" id="UP001444071"/>
    </source>
</evidence>
<dbReference type="EMBL" id="JAHRIM010010223">
    <property type="protein sequence ID" value="MEQ2260150.1"/>
    <property type="molecule type" value="Genomic_DNA"/>
</dbReference>
<dbReference type="InterPro" id="IPR044996">
    <property type="entry name" value="COQ10-like"/>
</dbReference>
<gene>
    <name evidence="5" type="ORF">XENORESO_006131</name>
</gene>
<evidence type="ECO:0000313" key="5">
    <source>
        <dbReference type="EMBL" id="MEQ2260150.1"/>
    </source>
</evidence>
<comment type="similarity">
    <text evidence="1">Belongs to the COQ10 family.</text>
</comment>
<name>A0ABV0VSL4_9TELE</name>
<reference evidence="5 6" key="1">
    <citation type="submission" date="2021-06" db="EMBL/GenBank/DDBJ databases">
        <authorList>
            <person name="Palmer J.M."/>
        </authorList>
    </citation>
    <scope>NUCLEOTIDE SEQUENCE [LARGE SCALE GENOMIC DNA]</scope>
    <source>
        <strain evidence="5 6">XR_2019</strain>
        <tissue evidence="5">Muscle</tissue>
    </source>
</reference>
<organism evidence="5 6">
    <name type="scientific">Xenotaenia resolanae</name>
    <dbReference type="NCBI Taxonomy" id="208358"/>
    <lineage>
        <taxon>Eukaryota</taxon>
        <taxon>Metazoa</taxon>
        <taxon>Chordata</taxon>
        <taxon>Craniata</taxon>
        <taxon>Vertebrata</taxon>
        <taxon>Euteleostomi</taxon>
        <taxon>Actinopterygii</taxon>
        <taxon>Neopterygii</taxon>
        <taxon>Teleostei</taxon>
        <taxon>Neoteleostei</taxon>
        <taxon>Acanthomorphata</taxon>
        <taxon>Ovalentaria</taxon>
        <taxon>Atherinomorphae</taxon>
        <taxon>Cyprinodontiformes</taxon>
        <taxon>Goodeidae</taxon>
        <taxon>Xenotaenia</taxon>
    </lineage>
</organism>
<protein>
    <recommendedName>
        <fullName evidence="4">Coenzyme Q-binding protein COQ10 START domain-containing protein</fullName>
    </recommendedName>
</protein>
<dbReference type="CDD" id="cd07813">
    <property type="entry name" value="COQ10p_like"/>
    <property type="match status" value="1"/>
</dbReference>
<comment type="subunit">
    <text evidence="2">Interacts with coenzyme Q.</text>
</comment>
<evidence type="ECO:0000256" key="3">
    <source>
        <dbReference type="ARBA" id="ARBA00024947"/>
    </source>
</evidence>
<dbReference type="Pfam" id="PF03364">
    <property type="entry name" value="Polyketide_cyc"/>
    <property type="match status" value="1"/>
</dbReference>
<feature type="domain" description="Coenzyme Q-binding protein COQ10 START" evidence="4">
    <location>
        <begin position="123"/>
        <end position="251"/>
    </location>
</feature>
<dbReference type="SUPFAM" id="SSF55961">
    <property type="entry name" value="Bet v1-like"/>
    <property type="match status" value="1"/>
</dbReference>
<dbReference type="Proteomes" id="UP001444071">
    <property type="component" value="Unassembled WGS sequence"/>
</dbReference>